<dbReference type="Gene3D" id="3.40.190.10">
    <property type="entry name" value="Periplasmic binding protein-like II"/>
    <property type="match status" value="1"/>
</dbReference>
<dbReference type="NCBIfam" id="NF008334">
    <property type="entry name" value="PRK11119.1"/>
    <property type="match status" value="1"/>
</dbReference>
<organism evidence="3 4">
    <name type="scientific">Acidovorax ebreus (strain TPSY)</name>
    <name type="common">Diaphorobacter sp. (strain TPSY)</name>
    <dbReference type="NCBI Taxonomy" id="535289"/>
    <lineage>
        <taxon>Bacteria</taxon>
        <taxon>Pseudomonadati</taxon>
        <taxon>Pseudomonadota</taxon>
        <taxon>Betaproteobacteria</taxon>
        <taxon>Burkholderiales</taxon>
        <taxon>Comamonadaceae</taxon>
        <taxon>Diaphorobacter</taxon>
    </lineage>
</organism>
<dbReference type="SUPFAM" id="SSF53850">
    <property type="entry name" value="Periplasmic binding protein-like II"/>
    <property type="match status" value="1"/>
</dbReference>
<dbReference type="KEGG" id="dia:Dtpsy_0979"/>
<dbReference type="AlphaFoldDB" id="A0A9J9UAI7"/>
<dbReference type="InterPro" id="IPR007210">
    <property type="entry name" value="ABC_Gly_betaine_transp_sub-bd"/>
</dbReference>
<feature type="chain" id="PRO_5039893038" evidence="1">
    <location>
        <begin position="48"/>
        <end position="359"/>
    </location>
</feature>
<evidence type="ECO:0000313" key="4">
    <source>
        <dbReference type="Proteomes" id="UP000000450"/>
    </source>
</evidence>
<dbReference type="CDD" id="cd13638">
    <property type="entry name" value="PBP2_EcProx_like"/>
    <property type="match status" value="1"/>
</dbReference>
<feature type="signal peptide" evidence="1">
    <location>
        <begin position="1"/>
        <end position="47"/>
    </location>
</feature>
<dbReference type="Proteomes" id="UP000000450">
    <property type="component" value="Chromosome"/>
</dbReference>
<evidence type="ECO:0000259" key="2">
    <source>
        <dbReference type="Pfam" id="PF04069"/>
    </source>
</evidence>
<dbReference type="Gene3D" id="3.40.190.100">
    <property type="entry name" value="Glycine betaine-binding periplasmic protein, domain 2"/>
    <property type="match status" value="1"/>
</dbReference>
<dbReference type="GO" id="GO:0043190">
    <property type="term" value="C:ATP-binding cassette (ABC) transporter complex"/>
    <property type="evidence" value="ECO:0007669"/>
    <property type="project" value="InterPro"/>
</dbReference>
<keyword evidence="1" id="KW-0732">Signal</keyword>
<dbReference type="GO" id="GO:0022857">
    <property type="term" value="F:transmembrane transporter activity"/>
    <property type="evidence" value="ECO:0007669"/>
    <property type="project" value="InterPro"/>
</dbReference>
<keyword evidence="4" id="KW-1185">Reference proteome</keyword>
<name>A0A9J9UAI7_ACIET</name>
<feature type="domain" description="ABC-type glycine betaine transport system substrate-binding" evidence="2">
    <location>
        <begin position="65"/>
        <end position="341"/>
    </location>
</feature>
<protein>
    <submittedName>
        <fullName evidence="3">Substrate-binding region of ABC-type glycine betaine transport system</fullName>
    </submittedName>
</protein>
<sequence>MTLLSLTSPTHTARFGACAALARRLRAPLAAVAAGLGLALGATAALAQPTALPGKGVKVLPLKSSIAEETFQTLLVMKGLEKLGYDVQPIQEVEYPTAHIAIGNGDATFMADHWNPLHADYYKNAGGDAKLYRRGTYSGNAAQGYLIDKKTADAHGITNVEQLKDPKIAQLFDTNGDGKADLTGCTPGWGCEAMIEHHLDAYGLRNTVTHQQGTYSALIADTITRYRAGKPVLYYTWTPYWVSNELKPGKDVVWLEVPFSSLPGEQKGLDTRLPNGKNYGFVVNQQQIVANKAWAEANPAAAKLFEVMQLPVADINAQNHLMSRGQNKAADIERHVNGWIKAHQKTFDGWVQQALAAAR</sequence>
<reference evidence="3 4" key="1">
    <citation type="journal article" date="2010" name="J. Bacteriol.">
        <title>Completed genome sequence of the anaerobic iron-oxidizing bacterium Acidovorax ebreus strain TPSY.</title>
        <authorList>
            <person name="Byrne-Bailey K.G."/>
            <person name="Weber K.A."/>
            <person name="Chair A.H."/>
            <person name="Bose S."/>
            <person name="Knox T."/>
            <person name="Spanbauer T.L."/>
            <person name="Chertkov O."/>
            <person name="Coates J.D."/>
        </authorList>
    </citation>
    <scope>NUCLEOTIDE SEQUENCE [LARGE SCALE GENOMIC DNA]</scope>
    <source>
        <strain evidence="3 4">TPSY</strain>
    </source>
</reference>
<dbReference type="EMBL" id="CP001392">
    <property type="protein sequence ID" value="ACM32457.1"/>
    <property type="molecule type" value="Genomic_DNA"/>
</dbReference>
<evidence type="ECO:0000313" key="3">
    <source>
        <dbReference type="EMBL" id="ACM32457.1"/>
    </source>
</evidence>
<proteinExistence type="predicted"/>
<evidence type="ECO:0000256" key="1">
    <source>
        <dbReference type="SAM" id="SignalP"/>
    </source>
</evidence>
<gene>
    <name evidence="3" type="ordered locus">Dtpsy_0979</name>
</gene>
<dbReference type="RefSeq" id="WP_015912705.1">
    <property type="nucleotide sequence ID" value="NC_011992.1"/>
</dbReference>
<dbReference type="Pfam" id="PF04069">
    <property type="entry name" value="OpuAC"/>
    <property type="match status" value="1"/>
</dbReference>
<accession>A0A9J9UAI7</accession>